<evidence type="ECO:0000313" key="1">
    <source>
        <dbReference type="EMBL" id="AHF08639.1"/>
    </source>
</evidence>
<dbReference type="eggNOG" id="COG1304">
    <property type="taxonomic scope" value="Bacteria"/>
</dbReference>
<keyword evidence="2" id="KW-1185">Reference proteome</keyword>
<dbReference type="HOGENOM" id="CLU_3250495_0_0_9"/>
<protein>
    <submittedName>
        <fullName evidence="1">Uncharacterized protein</fullName>
    </submittedName>
</protein>
<organism evidence="1 2">
    <name type="scientific">Desulfitobacterium metallireducens DSM 15288</name>
    <dbReference type="NCBI Taxonomy" id="871968"/>
    <lineage>
        <taxon>Bacteria</taxon>
        <taxon>Bacillati</taxon>
        <taxon>Bacillota</taxon>
        <taxon>Clostridia</taxon>
        <taxon>Eubacteriales</taxon>
        <taxon>Desulfitobacteriaceae</taxon>
        <taxon>Desulfitobacterium</taxon>
    </lineage>
</organism>
<dbReference type="STRING" id="871968.DESME_10940"/>
<dbReference type="Proteomes" id="UP000010847">
    <property type="component" value="Chromosome"/>
</dbReference>
<dbReference type="AlphaFoldDB" id="W0EHF3"/>
<proteinExistence type="predicted"/>
<reference evidence="1 2" key="1">
    <citation type="submission" date="2013-12" db="EMBL/GenBank/DDBJ databases">
        <authorList>
            <consortium name="DOE Joint Genome Institute"/>
            <person name="Smidt H."/>
            <person name="Huntemann M."/>
            <person name="Han J."/>
            <person name="Chen A."/>
            <person name="Kyrpides N."/>
            <person name="Mavromatis K."/>
            <person name="Markowitz V."/>
            <person name="Palaniappan K."/>
            <person name="Ivanova N."/>
            <person name="Schaumberg A."/>
            <person name="Pati A."/>
            <person name="Liolios K."/>
            <person name="Nordberg H.P."/>
            <person name="Cantor M.N."/>
            <person name="Hua S.X."/>
            <person name="Woyke T."/>
        </authorList>
    </citation>
    <scope>NUCLEOTIDE SEQUENCE [LARGE SCALE GENOMIC DNA]</scope>
    <source>
        <strain evidence="2">DSM 15288</strain>
    </source>
</reference>
<dbReference type="EMBL" id="CP007032">
    <property type="protein sequence ID" value="AHF08639.1"/>
    <property type="molecule type" value="Genomic_DNA"/>
</dbReference>
<accession>W0EHF3</accession>
<evidence type="ECO:0000313" key="2">
    <source>
        <dbReference type="Proteomes" id="UP000010847"/>
    </source>
</evidence>
<name>W0EHF3_9FIRM</name>
<gene>
    <name evidence="1" type="ORF">DESME_10940</name>
</gene>
<sequence length="42" mass="4659">MVLKMEEGMRSLGKASLKELSPDDLVALDTYTAEVTGVKRIY</sequence>
<dbReference type="KEGG" id="dmt:DESME_10940"/>